<accession>A0ABR9W510</accession>
<evidence type="ECO:0000256" key="1">
    <source>
        <dbReference type="SAM" id="Coils"/>
    </source>
</evidence>
<gene>
    <name evidence="2" type="ORF">IEE83_01490</name>
</gene>
<keyword evidence="1" id="KW-0175">Coiled coil</keyword>
<evidence type="ECO:0000313" key="3">
    <source>
        <dbReference type="Proteomes" id="UP000634134"/>
    </source>
</evidence>
<name>A0ABR9W510_9BACT</name>
<reference evidence="3" key="1">
    <citation type="submission" date="2023-07" db="EMBL/GenBank/DDBJ databases">
        <title>Dyadobacter sp. nov 'subterranea' isolated from contaminted grondwater.</title>
        <authorList>
            <person name="Szabo I."/>
            <person name="Al-Omari J."/>
            <person name="Szerdahelyi S.G."/>
            <person name="Rado J."/>
        </authorList>
    </citation>
    <scope>NUCLEOTIDE SEQUENCE [LARGE SCALE GENOMIC DNA]</scope>
    <source>
        <strain evidence="3">UP-52</strain>
    </source>
</reference>
<keyword evidence="3" id="KW-1185">Reference proteome</keyword>
<evidence type="ECO:0000313" key="2">
    <source>
        <dbReference type="EMBL" id="MBE9460544.1"/>
    </source>
</evidence>
<dbReference type="RefSeq" id="WP_194118873.1">
    <property type="nucleotide sequence ID" value="NZ_JACYGY010000001.1"/>
</dbReference>
<dbReference type="Proteomes" id="UP000634134">
    <property type="component" value="Unassembled WGS sequence"/>
</dbReference>
<dbReference type="EMBL" id="JACYGY010000001">
    <property type="protein sequence ID" value="MBE9460544.1"/>
    <property type="molecule type" value="Genomic_DNA"/>
</dbReference>
<comment type="caution">
    <text evidence="2">The sequence shown here is derived from an EMBL/GenBank/DDBJ whole genome shotgun (WGS) entry which is preliminary data.</text>
</comment>
<feature type="coiled-coil region" evidence="1">
    <location>
        <begin position="109"/>
        <end position="146"/>
    </location>
</feature>
<sequence>MRILYLIGLLTVLGLSVKAQEVLMNSAKNTGLTENLKLKKVSIDSLNIKPAELNAFTNSSKTVLKFSNEDFAKPGVTKDSLKSLNVQSSQIFLKFDEFKRDSVKIHGELKKIRAQKDYAAKKADEAEKLKKIADEARKNLENQIKIFTVLSGKAAFINSSINSLQSNLLKLDSVNNLSDSLKILSKKLIPDLRTKLGKNIFVLGSMHTLFDSSFSLKTRQEINDSLSDISVNYQILNQDATDLLKDVEKEMTSRDDRAINIKDLQSRLKTLFELVNRKVDLKDVAILTQQDSLLKNIQSSIDIIDNQVKTKLGLVKSDKEYRKLIERYLYQYKEYNRNSKLFEDFQKRRFKELKKKTRDKGDEMDFGALPSISQLIGQTRALNLNISVLGSYSTSNDTIRTSFETRLFTGTIPKELINPRSLFIPEISSFGVQVKYSVGWETRSNFGNNSYLNHKGLNFEVNLLNKKILIDSLFKSGDDLNNFVAHFKGGFEQVIVKERMSVYVNASWLSFIDNVSNFHSQYDRYLKVKNKNSYWFGDFGARFLLLPGTAASDIKTGGLSIYADINFIIPGSWGRNIIQTNDKLLTIVKIGVKKSLGVIHR</sequence>
<protein>
    <submittedName>
        <fullName evidence="2">Uncharacterized protein</fullName>
    </submittedName>
</protein>
<organism evidence="2 3">
    <name type="scientific">Dyadobacter subterraneus</name>
    <dbReference type="NCBI Taxonomy" id="2773304"/>
    <lineage>
        <taxon>Bacteria</taxon>
        <taxon>Pseudomonadati</taxon>
        <taxon>Bacteroidota</taxon>
        <taxon>Cytophagia</taxon>
        <taxon>Cytophagales</taxon>
        <taxon>Spirosomataceae</taxon>
        <taxon>Dyadobacter</taxon>
    </lineage>
</organism>
<proteinExistence type="predicted"/>